<dbReference type="Pfam" id="PF00291">
    <property type="entry name" value="PALP"/>
    <property type="match status" value="1"/>
</dbReference>
<comment type="similarity">
    <text evidence="2">Belongs to the serine/threonine dehydratase family.</text>
</comment>
<reference evidence="8" key="4">
    <citation type="submission" date="2020-09" db="EMBL/GenBank/DDBJ databases">
        <authorList>
            <person name="Sun Q."/>
            <person name="Ohkuma M."/>
        </authorList>
    </citation>
    <scope>NUCLEOTIDE SEQUENCE</scope>
    <source>
        <strain evidence="8">JCM 31740</strain>
    </source>
</reference>
<dbReference type="CDD" id="cd04886">
    <property type="entry name" value="ACT_ThrD-II-like"/>
    <property type="match status" value="1"/>
</dbReference>
<dbReference type="Gene3D" id="3.40.50.1100">
    <property type="match status" value="2"/>
</dbReference>
<evidence type="ECO:0000256" key="5">
    <source>
        <dbReference type="ARBA" id="ARBA00023239"/>
    </source>
</evidence>
<dbReference type="KEGG" id="sacd:HS1genome_0071"/>
<evidence type="ECO:0000256" key="3">
    <source>
        <dbReference type="ARBA" id="ARBA00012096"/>
    </source>
</evidence>
<dbReference type="GO" id="GO:0003941">
    <property type="term" value="F:L-serine ammonia-lyase activity"/>
    <property type="evidence" value="ECO:0007669"/>
    <property type="project" value="TreeGrafter"/>
</dbReference>
<dbReference type="InterPro" id="IPR050147">
    <property type="entry name" value="Ser/Thr_Dehydratase"/>
</dbReference>
<dbReference type="GO" id="GO:0004794">
    <property type="term" value="F:threonine deaminase activity"/>
    <property type="evidence" value="ECO:0007669"/>
    <property type="project" value="UniProtKB-EC"/>
</dbReference>
<dbReference type="Proteomes" id="UP000276741">
    <property type="component" value="Chromosome"/>
</dbReference>
<dbReference type="Proteomes" id="UP000616143">
    <property type="component" value="Unassembled WGS sequence"/>
</dbReference>
<evidence type="ECO:0000256" key="4">
    <source>
        <dbReference type="ARBA" id="ARBA00022898"/>
    </source>
</evidence>
<proteinExistence type="inferred from homology"/>
<dbReference type="EMBL" id="BMQS01000001">
    <property type="protein sequence ID" value="GGT86635.1"/>
    <property type="molecule type" value="Genomic_DNA"/>
</dbReference>
<accession>A0A348B0I0</accession>
<reference evidence="8" key="1">
    <citation type="journal article" date="2014" name="Int. J. Syst. Evol. Microbiol.">
        <title>Complete genome sequence of Corynebacterium casei LMG S-19264T (=DSM 44701T), isolated from a smear-ripened cheese.</title>
        <authorList>
            <consortium name="US DOE Joint Genome Institute (JGI-PGF)"/>
            <person name="Walter F."/>
            <person name="Albersmeier A."/>
            <person name="Kalinowski J."/>
            <person name="Ruckert C."/>
        </authorList>
    </citation>
    <scope>NUCLEOTIDE SEQUENCE</scope>
    <source>
        <strain evidence="8">JCM 31740</strain>
    </source>
</reference>
<feature type="domain" description="ACT" evidence="6">
    <location>
        <begin position="335"/>
        <end position="410"/>
    </location>
</feature>
<comment type="cofactor">
    <cofactor evidence="1">
        <name>pyridoxal 5'-phosphate</name>
        <dbReference type="ChEBI" id="CHEBI:597326"/>
    </cofactor>
</comment>
<dbReference type="InterPro" id="IPR002912">
    <property type="entry name" value="ACT_dom"/>
</dbReference>
<dbReference type="CDD" id="cd01562">
    <property type="entry name" value="Thr-dehyd"/>
    <property type="match status" value="1"/>
</dbReference>
<evidence type="ECO:0000313" key="9">
    <source>
        <dbReference type="Proteomes" id="UP000276741"/>
    </source>
</evidence>
<dbReference type="AlphaFoldDB" id="A0A348B0I0"/>
<keyword evidence="5 7" id="KW-0456">Lyase</keyword>
<evidence type="ECO:0000313" key="7">
    <source>
        <dbReference type="EMBL" id="BBD71682.1"/>
    </source>
</evidence>
<reference evidence="7" key="3">
    <citation type="journal article" date="2019" name="BMC Res. Notes">
        <title>Complete genome sequence of the Sulfodiicoccus acidiphilus strain HS-1T, the first crenarchaeon that lacks polB3, isolated from an acidic hot spring in Ohwaku-dani, Hakone, Japan.</title>
        <authorList>
            <person name="Sakai H.D."/>
            <person name="Kurosawa N."/>
        </authorList>
    </citation>
    <scope>NUCLEOTIDE SEQUENCE</scope>
    <source>
        <strain evidence="7">HS-1</strain>
    </source>
</reference>
<reference evidence="9" key="2">
    <citation type="submission" date="2018-04" db="EMBL/GenBank/DDBJ databases">
        <title>Complete genome sequence of Sulfodiicoccus acidiphilus strain HS-1.</title>
        <authorList>
            <person name="Sakai H.D."/>
            <person name="Kurosawa N."/>
        </authorList>
    </citation>
    <scope>NUCLEOTIDE SEQUENCE [LARGE SCALE GENOMIC DNA]</scope>
    <source>
        <strain evidence="9">HS-1</strain>
    </source>
</reference>
<dbReference type="GO" id="GO:0009097">
    <property type="term" value="P:isoleucine biosynthetic process"/>
    <property type="evidence" value="ECO:0007669"/>
    <property type="project" value="TreeGrafter"/>
</dbReference>
<dbReference type="InterPro" id="IPR045865">
    <property type="entry name" value="ACT-like_dom_sf"/>
</dbReference>
<evidence type="ECO:0000313" key="8">
    <source>
        <dbReference type="EMBL" id="GGT86635.1"/>
    </source>
</evidence>
<organism evidence="7 9">
    <name type="scientific">Sulfodiicoccus acidiphilus</name>
    <dbReference type="NCBI Taxonomy" id="1670455"/>
    <lineage>
        <taxon>Archaea</taxon>
        <taxon>Thermoproteota</taxon>
        <taxon>Thermoprotei</taxon>
        <taxon>Sulfolobales</taxon>
        <taxon>Sulfolobaceae</taxon>
        <taxon>Sulfodiicoccus</taxon>
    </lineage>
</organism>
<gene>
    <name evidence="8" type="ORF">GCM10007116_00750</name>
    <name evidence="7" type="ORF">HS1genome_0071</name>
</gene>
<keyword evidence="4" id="KW-0663">Pyridoxal phosphate</keyword>
<protein>
    <recommendedName>
        <fullName evidence="3">threonine ammonia-lyase</fullName>
        <ecNumber evidence="3">4.3.1.19</ecNumber>
    </recommendedName>
</protein>
<dbReference type="PANTHER" id="PTHR48078:SF6">
    <property type="entry name" value="L-THREONINE DEHYDRATASE CATABOLIC TDCB"/>
    <property type="match status" value="1"/>
</dbReference>
<dbReference type="EC" id="4.3.1.19" evidence="3"/>
<dbReference type="NCBIfam" id="TIGR01127">
    <property type="entry name" value="ilvA_1Cterm"/>
    <property type="match status" value="1"/>
</dbReference>
<dbReference type="InterPro" id="IPR005789">
    <property type="entry name" value="Thr_deHydtase_catblc"/>
</dbReference>
<dbReference type="PROSITE" id="PS51671">
    <property type="entry name" value="ACT"/>
    <property type="match status" value="1"/>
</dbReference>
<name>A0A348B0I0_9CREN</name>
<evidence type="ECO:0000259" key="6">
    <source>
        <dbReference type="PROSITE" id="PS51671"/>
    </source>
</evidence>
<dbReference type="FunFam" id="3.40.50.1100:FF:000007">
    <property type="entry name" value="L-threonine dehydratase catabolic TdcB"/>
    <property type="match status" value="1"/>
</dbReference>
<dbReference type="PANTHER" id="PTHR48078">
    <property type="entry name" value="THREONINE DEHYDRATASE, MITOCHONDRIAL-RELATED"/>
    <property type="match status" value="1"/>
</dbReference>
<evidence type="ECO:0000256" key="1">
    <source>
        <dbReference type="ARBA" id="ARBA00001933"/>
    </source>
</evidence>
<dbReference type="InterPro" id="IPR044561">
    <property type="entry name" value="ACT_ThrD-II-like"/>
</dbReference>
<dbReference type="SUPFAM" id="SSF53686">
    <property type="entry name" value="Tryptophan synthase beta subunit-like PLP-dependent enzymes"/>
    <property type="match status" value="1"/>
</dbReference>
<dbReference type="GO" id="GO:0006567">
    <property type="term" value="P:L-threonine catabolic process"/>
    <property type="evidence" value="ECO:0007669"/>
    <property type="project" value="InterPro"/>
</dbReference>
<dbReference type="InterPro" id="IPR001926">
    <property type="entry name" value="TrpB-like_PALP"/>
</dbReference>
<dbReference type="SUPFAM" id="SSF55021">
    <property type="entry name" value="ACT-like"/>
    <property type="match status" value="1"/>
</dbReference>
<sequence length="410" mass="44498">MTEALSSASLEQLYTKVLRAKERVAPYVHETPLDYSKTFSDATGSELYLKLENLQKTGSFKVRGAFNKLLTMDEKARERGVVAVSAGNHAQGVAFAARSLNVKSVIVMPETAPASKYLATKGYGAEVVLYGKYIHESMKKAEEIIMKSGATLVHPYDDVEIVVGQGTLGLELVRVMPEIVVVPIGGGGLISGITIALKARNPAIKVVGVQSSASPSMKVSKELGTLTEVEPSFSIADGILVKSPSHLTFSVIKELVDEIVVVEDEEIAEAMFLLLERNKTLAEGAGAASLAALLSEKVKVRGKRVVAVISGGNVDLTLLTNIVENVLHRMRRVVRIKLKVPDKPGYLNRILSYVAEVRGNVIDVVHDRMSAEVRPGYTLIYVTFELANPQIVRQFLSNLLKEGIEAKVME</sequence>
<dbReference type="InterPro" id="IPR036052">
    <property type="entry name" value="TrpB-like_PALP_sf"/>
</dbReference>
<evidence type="ECO:0000256" key="2">
    <source>
        <dbReference type="ARBA" id="ARBA00010869"/>
    </source>
</evidence>
<keyword evidence="9" id="KW-1185">Reference proteome</keyword>
<dbReference type="EMBL" id="AP018553">
    <property type="protein sequence ID" value="BBD71682.1"/>
    <property type="molecule type" value="Genomic_DNA"/>
</dbReference>
<dbReference type="GO" id="GO:0006565">
    <property type="term" value="P:L-serine catabolic process"/>
    <property type="evidence" value="ECO:0007669"/>
    <property type="project" value="TreeGrafter"/>
</dbReference>